<dbReference type="OrthoDB" id="3054957at2759"/>
<proteinExistence type="predicted"/>
<dbReference type="AlphaFoldDB" id="A0A8H6TM54"/>
<organism evidence="1 2">
    <name type="scientific">Mycena chlorophos</name>
    <name type="common">Agaric fungus</name>
    <name type="synonym">Agaricus chlorophos</name>
    <dbReference type="NCBI Taxonomy" id="658473"/>
    <lineage>
        <taxon>Eukaryota</taxon>
        <taxon>Fungi</taxon>
        <taxon>Dikarya</taxon>
        <taxon>Basidiomycota</taxon>
        <taxon>Agaricomycotina</taxon>
        <taxon>Agaricomycetes</taxon>
        <taxon>Agaricomycetidae</taxon>
        <taxon>Agaricales</taxon>
        <taxon>Marasmiineae</taxon>
        <taxon>Mycenaceae</taxon>
        <taxon>Mycena</taxon>
    </lineage>
</organism>
<keyword evidence="2" id="KW-1185">Reference proteome</keyword>
<name>A0A8H6TM54_MYCCL</name>
<evidence type="ECO:0000313" key="1">
    <source>
        <dbReference type="EMBL" id="KAF7319196.1"/>
    </source>
</evidence>
<dbReference type="EMBL" id="JACAZE010000003">
    <property type="protein sequence ID" value="KAF7319196.1"/>
    <property type="molecule type" value="Genomic_DNA"/>
</dbReference>
<reference evidence="1" key="1">
    <citation type="submission" date="2020-05" db="EMBL/GenBank/DDBJ databases">
        <title>Mycena genomes resolve the evolution of fungal bioluminescence.</title>
        <authorList>
            <person name="Tsai I.J."/>
        </authorList>
    </citation>
    <scope>NUCLEOTIDE SEQUENCE</scope>
    <source>
        <strain evidence="1">110903Hualien_Pintung</strain>
    </source>
</reference>
<sequence length="260" mass="28633">MKSAWAARKDICDFIAIHPLPADANKDEAVAKHRAFIEEVVRTPIGRNRFLKFVQYVQTDAATSAITALGVPAPRKMIMSHIVVEDPEHMREVLCDSDIRFLVNKAKITVPGYGQQSTMSTLDTVSQRGSATTTAEDNYQTAFAVFRIPNDVPSQLFEQKIRSFADVVMGSSFVRERTLDYTLWSQNSAVVSEVTNHIALPAPERFAIIKYEASTPPAVTMMGSTEVQDLVVNELMGGEGPLGPTGDIFVAEKSVILEKI</sequence>
<gene>
    <name evidence="1" type="ORF">HMN09_00256200</name>
</gene>
<protein>
    <submittedName>
        <fullName evidence="1">Uncharacterized protein</fullName>
    </submittedName>
</protein>
<comment type="caution">
    <text evidence="1">The sequence shown here is derived from an EMBL/GenBank/DDBJ whole genome shotgun (WGS) entry which is preliminary data.</text>
</comment>
<evidence type="ECO:0000313" key="2">
    <source>
        <dbReference type="Proteomes" id="UP000613580"/>
    </source>
</evidence>
<accession>A0A8H6TM54</accession>
<dbReference type="Proteomes" id="UP000613580">
    <property type="component" value="Unassembled WGS sequence"/>
</dbReference>